<proteinExistence type="predicted"/>
<protein>
    <submittedName>
        <fullName evidence="2">Uncharacterized protein</fullName>
    </submittedName>
</protein>
<feature type="region of interest" description="Disordered" evidence="1">
    <location>
        <begin position="1"/>
        <end position="23"/>
    </location>
</feature>
<sequence>MTEPRRHGRQSRGHIHRGRTIPLPGDGDEDGNWFICWSCGMHCNDVTDELDDGASKVHTSHQDYAIQALGGFGIDAKVILRFEYTSANIPLGTLSVARADSNGNAQEVVHNYKIVDTKGCPNDGNLNWKGDH</sequence>
<name>A0A0F9LC72_9ZZZZ</name>
<evidence type="ECO:0000256" key="1">
    <source>
        <dbReference type="SAM" id="MobiDB-lite"/>
    </source>
</evidence>
<comment type="caution">
    <text evidence="2">The sequence shown here is derived from an EMBL/GenBank/DDBJ whole genome shotgun (WGS) entry which is preliminary data.</text>
</comment>
<organism evidence="2">
    <name type="scientific">marine sediment metagenome</name>
    <dbReference type="NCBI Taxonomy" id="412755"/>
    <lineage>
        <taxon>unclassified sequences</taxon>
        <taxon>metagenomes</taxon>
        <taxon>ecological metagenomes</taxon>
    </lineage>
</organism>
<dbReference type="EMBL" id="LAZR01006588">
    <property type="protein sequence ID" value="KKM91053.1"/>
    <property type="molecule type" value="Genomic_DNA"/>
</dbReference>
<gene>
    <name evidence="2" type="ORF">LCGC14_1232390</name>
</gene>
<reference evidence="2" key="1">
    <citation type="journal article" date="2015" name="Nature">
        <title>Complex archaea that bridge the gap between prokaryotes and eukaryotes.</title>
        <authorList>
            <person name="Spang A."/>
            <person name="Saw J.H."/>
            <person name="Jorgensen S.L."/>
            <person name="Zaremba-Niedzwiedzka K."/>
            <person name="Martijn J."/>
            <person name="Lind A.E."/>
            <person name="van Eijk R."/>
            <person name="Schleper C."/>
            <person name="Guy L."/>
            <person name="Ettema T.J."/>
        </authorList>
    </citation>
    <scope>NUCLEOTIDE SEQUENCE</scope>
</reference>
<accession>A0A0F9LC72</accession>
<feature type="compositionally biased region" description="Basic residues" evidence="1">
    <location>
        <begin position="1"/>
        <end position="19"/>
    </location>
</feature>
<dbReference type="AlphaFoldDB" id="A0A0F9LC72"/>
<evidence type="ECO:0000313" key="2">
    <source>
        <dbReference type="EMBL" id="KKM91053.1"/>
    </source>
</evidence>